<dbReference type="PATRIC" id="fig|225937.3.peg.1110"/>
<dbReference type="KEGG" id="mad:HP15_1104"/>
<evidence type="ECO:0000313" key="2">
    <source>
        <dbReference type="Proteomes" id="UP000007077"/>
    </source>
</evidence>
<dbReference type="EMBL" id="CP001978">
    <property type="protein sequence ID" value="ADP96868.1"/>
    <property type="molecule type" value="Genomic_DNA"/>
</dbReference>
<dbReference type="HOGENOM" id="CLU_1446068_0_0_6"/>
<organism evidence="1 2">
    <name type="scientific">Marinobacter adhaerens (strain DSM 23420 / HP15)</name>
    <dbReference type="NCBI Taxonomy" id="225937"/>
    <lineage>
        <taxon>Bacteria</taxon>
        <taxon>Pseudomonadati</taxon>
        <taxon>Pseudomonadota</taxon>
        <taxon>Gammaproteobacteria</taxon>
        <taxon>Pseudomonadales</taxon>
        <taxon>Marinobacteraceae</taxon>
        <taxon>Marinobacter</taxon>
    </lineage>
</organism>
<reference evidence="2" key="2">
    <citation type="submission" date="2010-02" db="EMBL/GenBank/DDBJ databases">
        <title>Complete genome sequence of Marinobacter adhaerens type strain (HP15).</title>
        <authorList>
            <person name="Gaerdes A.A.M."/>
            <person name="Kaeppel E."/>
            <person name="Shezad A."/>
            <person name="Seebah S."/>
            <person name="Teeling H."/>
            <person name="Yarza P."/>
            <person name="Gloeckner F.O."/>
            <person name="Ullrich M.S."/>
        </authorList>
    </citation>
    <scope>NUCLEOTIDE SEQUENCE [LARGE SCALE GENOMIC DNA]</scope>
    <source>
        <strain evidence="2">DSM 23420 / HP15</strain>
    </source>
</reference>
<evidence type="ECO:0000313" key="1">
    <source>
        <dbReference type="EMBL" id="ADP96868.1"/>
    </source>
</evidence>
<accession>E4PGC6</accession>
<proteinExistence type="predicted"/>
<dbReference type="Proteomes" id="UP000007077">
    <property type="component" value="Chromosome"/>
</dbReference>
<dbReference type="AlphaFoldDB" id="E4PGC6"/>
<sequence length="187" mass="20620">MVKRHCFPNIELIRAYLGLIKLVKCRFEALGLVGNDPFFNSAAGSEQSLSSARFSQRFDEDAEGLTPILEEAACAFLKLLEASSSRLDMCHAVLIIDVSPMDSSKTCKKNVSDIYRGLRRQCTHCRFKRAGEWDVRYAPVASVTLSDFWRRSNASCPEAPALGSLADSVAFGRRPQCPRKPGLSASA</sequence>
<gene>
    <name evidence="1" type="ordered locus">HP15_1104</name>
</gene>
<reference evidence="1 2" key="1">
    <citation type="journal article" date="2010" name="Stand. Genomic Sci.">
        <title>Complete genome sequence of Marinobacter adhaerens type strain (HP15), a diatom-interacting marine microorganism.</title>
        <authorList>
            <person name="Gardes A."/>
            <person name="Kaeppel E."/>
            <person name="Shehzad A."/>
            <person name="Seebah S."/>
            <person name="Teeling H."/>
            <person name="Yarza P."/>
            <person name="Glockner F.O."/>
            <person name="Grossart H.P."/>
            <person name="Ullrich M.S."/>
        </authorList>
    </citation>
    <scope>NUCLEOTIDE SEQUENCE [LARGE SCALE GENOMIC DNA]</scope>
    <source>
        <strain evidence="2">DSM 23420 / HP15</strain>
    </source>
</reference>
<name>E4PGC6_MARAH</name>
<protein>
    <submittedName>
        <fullName evidence="1">Transposase, IS4 family protein-like protein</fullName>
    </submittedName>
</protein>